<gene>
    <name evidence="2" type="ORF">GCM10022292_21850</name>
</gene>
<proteinExistence type="predicted"/>
<feature type="compositionally biased region" description="Basic and acidic residues" evidence="1">
    <location>
        <begin position="73"/>
        <end position="118"/>
    </location>
</feature>
<feature type="region of interest" description="Disordered" evidence="1">
    <location>
        <begin position="20"/>
        <end position="41"/>
    </location>
</feature>
<dbReference type="EMBL" id="BAABCB010000019">
    <property type="protein sequence ID" value="GAA4244208.1"/>
    <property type="molecule type" value="Genomic_DNA"/>
</dbReference>
<name>A0ABP8CX09_9FLAO</name>
<evidence type="ECO:0008006" key="4">
    <source>
        <dbReference type="Google" id="ProtNLM"/>
    </source>
</evidence>
<organism evidence="2 3">
    <name type="scientific">Winogradskyella damuponensis</name>
    <dbReference type="NCBI Taxonomy" id="943939"/>
    <lineage>
        <taxon>Bacteria</taxon>
        <taxon>Pseudomonadati</taxon>
        <taxon>Bacteroidota</taxon>
        <taxon>Flavobacteriia</taxon>
        <taxon>Flavobacteriales</taxon>
        <taxon>Flavobacteriaceae</taxon>
        <taxon>Winogradskyella</taxon>
    </lineage>
</organism>
<keyword evidence="3" id="KW-1185">Reference proteome</keyword>
<protein>
    <recommendedName>
        <fullName evidence="4">DUF4890 domain-containing protein</fullName>
    </recommendedName>
</protein>
<accession>A0ABP8CX09</accession>
<dbReference type="Gene3D" id="1.20.120.1490">
    <property type="match status" value="1"/>
</dbReference>
<comment type="caution">
    <text evidence="2">The sequence shown here is derived from an EMBL/GenBank/DDBJ whole genome shotgun (WGS) entry which is preliminary data.</text>
</comment>
<reference evidence="3" key="1">
    <citation type="journal article" date="2019" name="Int. J. Syst. Evol. Microbiol.">
        <title>The Global Catalogue of Microorganisms (GCM) 10K type strain sequencing project: providing services to taxonomists for standard genome sequencing and annotation.</title>
        <authorList>
            <consortium name="The Broad Institute Genomics Platform"/>
            <consortium name="The Broad Institute Genome Sequencing Center for Infectious Disease"/>
            <person name="Wu L."/>
            <person name="Ma J."/>
        </authorList>
    </citation>
    <scope>NUCLEOTIDE SEQUENCE [LARGE SCALE GENOMIC DNA]</scope>
    <source>
        <strain evidence="3">JCM 17633</strain>
    </source>
</reference>
<feature type="compositionally biased region" description="Basic residues" evidence="1">
    <location>
        <begin position="134"/>
        <end position="150"/>
    </location>
</feature>
<evidence type="ECO:0000256" key="1">
    <source>
        <dbReference type="SAM" id="MobiDB-lite"/>
    </source>
</evidence>
<dbReference type="RefSeq" id="WP_344714597.1">
    <property type="nucleotide sequence ID" value="NZ_BAABCB010000019.1"/>
</dbReference>
<evidence type="ECO:0000313" key="2">
    <source>
        <dbReference type="EMBL" id="GAA4244208.1"/>
    </source>
</evidence>
<evidence type="ECO:0000313" key="3">
    <source>
        <dbReference type="Proteomes" id="UP001501682"/>
    </source>
</evidence>
<dbReference type="Proteomes" id="UP001501682">
    <property type="component" value="Unassembled WGS sequence"/>
</dbReference>
<sequence>MKKLVIIALAFVTLNGFAQKKEHDKRDRAHTSELRKDMTPNDIADLKSKQLTLKLDLTDAQQQKVHKLILKQAESRNKAREAHKPKEGEKREKPSKEELVKMQNQRLDDQIAMKREMKSILTTEQYAKYEKMEPKKHKKRGMRNKNRSKK</sequence>
<feature type="region of interest" description="Disordered" evidence="1">
    <location>
        <begin position="72"/>
        <end position="150"/>
    </location>
</feature>